<dbReference type="FunCoup" id="A0A419PCD9">
    <property type="interactions" value="1312"/>
</dbReference>
<evidence type="ECO:0000256" key="7">
    <source>
        <dbReference type="PROSITE-ProRule" id="PRU00808"/>
    </source>
</evidence>
<keyword evidence="5 7" id="KW-0647">Proteasome</keyword>
<dbReference type="InterPro" id="IPR001353">
    <property type="entry name" value="Proteasome_sua/b"/>
</dbReference>
<dbReference type="OrthoDB" id="40134at2759"/>
<accession>A0A419PCD9</accession>
<dbReference type="GO" id="GO:0005737">
    <property type="term" value="C:cytoplasm"/>
    <property type="evidence" value="ECO:0007669"/>
    <property type="project" value="UniProtKB-SubCell"/>
</dbReference>
<evidence type="ECO:0000313" key="10">
    <source>
        <dbReference type="Proteomes" id="UP000286415"/>
    </source>
</evidence>
<dbReference type="PANTHER" id="PTHR11599">
    <property type="entry name" value="PROTEASOME SUBUNIT ALPHA/BETA"/>
    <property type="match status" value="1"/>
</dbReference>
<dbReference type="STRING" id="79923.A0A419PCD9"/>
<sequence>MEKVDDPANLEFFHKAYEYGSADSHKRHAGSSQCDAYVYDLSASQFSRGGKVFQIEYACKAVENSGTAIAIRGKDCVVFGVENIVTSKLYEKGCVKRVYNIDKHIGMVVVGFQVDAKALVNVAREECSNFKENFGKPIPLYSLVERIGMYMHAHTLYSAIRPFGVSLLLGSYEEDGPHLYVVEPSGLSFAYRGCAIGKAKQNATTEIEKLKPTELSSNDLVKEAAKIIYTVHDEIKDKNFELDLSWVGECSGGVHQMVPESLFQEAEAFAKQALEEADDIDDDHEGWDTARLLNPRQGKSRGRGQLRATGLLDSKFALYPLESSRPLSQDMVSIQCPSTGSGPLVTDPSVEFSFALSYLKKKFNCGTLSIPSYHINRRRRKGWDTSRLFKPRQEQSRI</sequence>
<keyword evidence="4" id="KW-0963">Cytoplasm</keyword>
<comment type="subcellular location">
    <subcellularLocation>
        <location evidence="3">Cytoplasm</location>
    </subcellularLocation>
    <subcellularLocation>
        <location evidence="2">Nucleus</location>
    </subcellularLocation>
</comment>
<dbReference type="InterPro" id="IPR029055">
    <property type="entry name" value="Ntn_hydrolases_N"/>
</dbReference>
<evidence type="ECO:0000256" key="3">
    <source>
        <dbReference type="ARBA" id="ARBA00004496"/>
    </source>
</evidence>
<feature type="domain" description="Proteasome alpha-type subunits" evidence="8">
    <location>
        <begin position="39"/>
        <end position="61"/>
    </location>
</feature>
<reference evidence="9 10" key="1">
    <citation type="journal article" date="2018" name="Biotechnol. Adv.">
        <title>Improved genomic resources and new bioinformatic workflow for the carcinogenic parasite Clonorchis sinensis: Biotechnological implications.</title>
        <authorList>
            <person name="Wang D."/>
            <person name="Korhonen P.K."/>
            <person name="Gasser R.B."/>
            <person name="Young N.D."/>
        </authorList>
    </citation>
    <scope>NUCLEOTIDE SEQUENCE [LARGE SCALE GENOMIC DNA]</scope>
    <source>
        <strain evidence="9">Cs-k2</strain>
    </source>
</reference>
<dbReference type="GO" id="GO:0006511">
    <property type="term" value="P:ubiquitin-dependent protein catabolic process"/>
    <property type="evidence" value="ECO:0007669"/>
    <property type="project" value="InterPro"/>
</dbReference>
<dbReference type="GO" id="GO:0019773">
    <property type="term" value="C:proteasome core complex, alpha-subunit complex"/>
    <property type="evidence" value="ECO:0007669"/>
    <property type="project" value="UniProtKB-UniRule"/>
</dbReference>
<dbReference type="Pfam" id="PF00227">
    <property type="entry name" value="Proteasome"/>
    <property type="match status" value="1"/>
</dbReference>
<dbReference type="SMART" id="SM00948">
    <property type="entry name" value="Proteasome_A_N"/>
    <property type="match status" value="1"/>
</dbReference>
<evidence type="ECO:0000256" key="4">
    <source>
        <dbReference type="ARBA" id="ARBA00022490"/>
    </source>
</evidence>
<gene>
    <name evidence="9" type="ORF">CSKR_108338</name>
</gene>
<organism evidence="9 10">
    <name type="scientific">Clonorchis sinensis</name>
    <name type="common">Chinese liver fluke</name>
    <dbReference type="NCBI Taxonomy" id="79923"/>
    <lineage>
        <taxon>Eukaryota</taxon>
        <taxon>Metazoa</taxon>
        <taxon>Spiralia</taxon>
        <taxon>Lophotrochozoa</taxon>
        <taxon>Platyhelminthes</taxon>
        <taxon>Trematoda</taxon>
        <taxon>Digenea</taxon>
        <taxon>Opisthorchiida</taxon>
        <taxon>Opisthorchiata</taxon>
        <taxon>Opisthorchiidae</taxon>
        <taxon>Clonorchis</taxon>
    </lineage>
</organism>
<comment type="function">
    <text evidence="1">The proteasome is a multicatalytic proteinase complex which is characterized by its ability to cleave peptides with Arg, Phe, Tyr, Leu, and Glu adjacent to the leaving group at neutral or slightly basic pH. The proteasome has an ATP-dependent proteolytic activity.</text>
</comment>
<evidence type="ECO:0000256" key="2">
    <source>
        <dbReference type="ARBA" id="ARBA00004123"/>
    </source>
</evidence>
<evidence type="ECO:0000256" key="5">
    <source>
        <dbReference type="ARBA" id="ARBA00022942"/>
    </source>
</evidence>
<protein>
    <submittedName>
        <fullName evidence="9">Proteasome subunit alpha type-3</fullName>
    </submittedName>
</protein>
<evidence type="ECO:0000259" key="8">
    <source>
        <dbReference type="SMART" id="SM00948"/>
    </source>
</evidence>
<dbReference type="InterPro" id="IPR023332">
    <property type="entry name" value="Proteasome_alpha-type"/>
</dbReference>
<reference evidence="9 10" key="2">
    <citation type="journal article" date="2021" name="Genomics">
        <title>High-quality reference genome for Clonorchis sinensis.</title>
        <authorList>
            <person name="Young N.D."/>
            <person name="Stroehlein A.J."/>
            <person name="Kinkar L."/>
            <person name="Wang T."/>
            <person name="Sohn W.M."/>
            <person name="Chang B.C.H."/>
            <person name="Kaur P."/>
            <person name="Weisz D."/>
            <person name="Dudchenko O."/>
            <person name="Aiden E.L."/>
            <person name="Korhonen P.K."/>
            <person name="Gasser R.B."/>
        </authorList>
    </citation>
    <scope>NUCLEOTIDE SEQUENCE [LARGE SCALE GENOMIC DNA]</scope>
    <source>
        <strain evidence="9">Cs-k2</strain>
    </source>
</reference>
<dbReference type="EMBL" id="NIRI02000042">
    <property type="protein sequence ID" value="KAG5452164.1"/>
    <property type="molecule type" value="Genomic_DNA"/>
</dbReference>
<dbReference type="AlphaFoldDB" id="A0A419PCD9"/>
<dbReference type="GO" id="GO:0005634">
    <property type="term" value="C:nucleus"/>
    <property type="evidence" value="ECO:0007669"/>
    <property type="project" value="UniProtKB-SubCell"/>
</dbReference>
<evidence type="ECO:0000256" key="1">
    <source>
        <dbReference type="ARBA" id="ARBA00002000"/>
    </source>
</evidence>
<dbReference type="Proteomes" id="UP000286415">
    <property type="component" value="Unassembled WGS sequence"/>
</dbReference>
<comment type="similarity">
    <text evidence="7">Belongs to the peptidase T1A family.</text>
</comment>
<proteinExistence type="inferred from homology"/>
<dbReference type="Pfam" id="PF10584">
    <property type="entry name" value="Proteasome_A_N"/>
    <property type="match status" value="1"/>
</dbReference>
<keyword evidence="6" id="KW-0539">Nucleus</keyword>
<comment type="caution">
    <text evidence="9">The sequence shown here is derived from an EMBL/GenBank/DDBJ whole genome shotgun (WGS) entry which is preliminary data.</text>
</comment>
<evidence type="ECO:0000313" key="9">
    <source>
        <dbReference type="EMBL" id="KAG5452164.1"/>
    </source>
</evidence>
<dbReference type="InParanoid" id="A0A419PCD9"/>
<keyword evidence="10" id="KW-1185">Reference proteome</keyword>
<dbReference type="InterPro" id="IPR050115">
    <property type="entry name" value="Proteasome_alpha"/>
</dbReference>
<dbReference type="FunFam" id="3.60.20.10:FF:000007">
    <property type="entry name" value="Proteasome subunit alpha type"/>
    <property type="match status" value="1"/>
</dbReference>
<dbReference type="CDD" id="cd03751">
    <property type="entry name" value="proteasome_alpha_type_3"/>
    <property type="match status" value="1"/>
</dbReference>
<dbReference type="SUPFAM" id="SSF56235">
    <property type="entry name" value="N-terminal nucleophile aminohydrolases (Ntn hydrolases)"/>
    <property type="match status" value="1"/>
</dbReference>
<dbReference type="Gene3D" id="3.60.20.10">
    <property type="entry name" value="Glutamine Phosphoribosylpyrophosphate, subunit 1, domain 1"/>
    <property type="match status" value="1"/>
</dbReference>
<dbReference type="InterPro" id="IPR000426">
    <property type="entry name" value="Proteasome_asu_N"/>
</dbReference>
<evidence type="ECO:0000256" key="6">
    <source>
        <dbReference type="ARBA" id="ARBA00023242"/>
    </source>
</evidence>
<dbReference type="PROSITE" id="PS51475">
    <property type="entry name" value="PROTEASOME_ALPHA_2"/>
    <property type="match status" value="1"/>
</dbReference>
<name>A0A419PCD9_CLOSI</name>